<dbReference type="EMBL" id="JAPFFI010000004">
    <property type="protein sequence ID" value="KAJ6396127.1"/>
    <property type="molecule type" value="Genomic_DNA"/>
</dbReference>
<dbReference type="Proteomes" id="UP001141253">
    <property type="component" value="Chromosome 4"/>
</dbReference>
<reference evidence="6" key="2">
    <citation type="journal article" date="2023" name="Int. J. Mol. Sci.">
        <title>De Novo Assembly and Annotation of 11 Diverse Shrub Willow (Salix) Genomes Reveals Novel Gene Organization in Sex-Linked Regions.</title>
        <authorList>
            <person name="Hyden B."/>
            <person name="Feng K."/>
            <person name="Yates T.B."/>
            <person name="Jawdy S."/>
            <person name="Cereghino C."/>
            <person name="Smart L.B."/>
            <person name="Muchero W."/>
        </authorList>
    </citation>
    <scope>NUCLEOTIDE SEQUENCE</scope>
    <source>
        <tissue evidence="6">Shoot tip</tissue>
    </source>
</reference>
<dbReference type="PANTHER" id="PTHR31948">
    <property type="entry name" value="ZINC-FINGER HOMEODOMAIN PROTEIN 2"/>
    <property type="match status" value="1"/>
</dbReference>
<dbReference type="NCBIfam" id="TIGR01566">
    <property type="entry name" value="ZF_HD_prot_N"/>
    <property type="match status" value="1"/>
</dbReference>
<evidence type="ECO:0000313" key="7">
    <source>
        <dbReference type="Proteomes" id="UP001141253"/>
    </source>
</evidence>
<keyword evidence="2" id="KW-0863">Zinc-finger</keyword>
<evidence type="ECO:0000313" key="6">
    <source>
        <dbReference type="EMBL" id="KAJ6396127.1"/>
    </source>
</evidence>
<proteinExistence type="predicted"/>
<keyword evidence="1" id="KW-0479">Metal-binding</keyword>
<reference evidence="6" key="1">
    <citation type="submission" date="2022-10" db="EMBL/GenBank/DDBJ databases">
        <authorList>
            <person name="Hyden B.L."/>
            <person name="Feng K."/>
            <person name="Yates T."/>
            <person name="Jawdy S."/>
            <person name="Smart L.B."/>
            <person name="Muchero W."/>
        </authorList>
    </citation>
    <scope>NUCLEOTIDE SEQUENCE</scope>
    <source>
        <tissue evidence="6">Shoot tip</tissue>
    </source>
</reference>
<dbReference type="PROSITE" id="PS51523">
    <property type="entry name" value="ZF_HD_DIMER"/>
    <property type="match status" value="1"/>
</dbReference>
<name>A0ABQ9C8Z7_9ROSI</name>
<gene>
    <name evidence="6" type="ORF">OIU77_021207</name>
</gene>
<sequence length="182" mass="20467">MNLAYRRTCQSQEMVVMKVEMATATQSPQQQQQLLKSPTNGHSPSSQQEDERPYKKVVRYKECLKNHAAAIGGNATDGCGEFIPGGEEGSLEALKCSACNCHRNFHRKEMDGECSYDFHHHYPMMSNIGSGRLILGHHNGFIGSPPQGYPASSFISSRAPPPHQVVVSYKKWWCKCNHFRIR</sequence>
<dbReference type="InterPro" id="IPR006456">
    <property type="entry name" value="ZF_HD_homeobox_Cys/His_dimer"/>
</dbReference>
<keyword evidence="7" id="KW-1185">Reference proteome</keyword>
<feature type="compositionally biased region" description="Low complexity" evidence="4">
    <location>
        <begin position="24"/>
        <end position="38"/>
    </location>
</feature>
<dbReference type="Pfam" id="PF04770">
    <property type="entry name" value="ZF-HD_dimer"/>
    <property type="match status" value="1"/>
</dbReference>
<organism evidence="6 7">
    <name type="scientific">Salix suchowensis</name>
    <dbReference type="NCBI Taxonomy" id="1278906"/>
    <lineage>
        <taxon>Eukaryota</taxon>
        <taxon>Viridiplantae</taxon>
        <taxon>Streptophyta</taxon>
        <taxon>Embryophyta</taxon>
        <taxon>Tracheophyta</taxon>
        <taxon>Spermatophyta</taxon>
        <taxon>Magnoliopsida</taxon>
        <taxon>eudicotyledons</taxon>
        <taxon>Gunneridae</taxon>
        <taxon>Pentapetalae</taxon>
        <taxon>rosids</taxon>
        <taxon>fabids</taxon>
        <taxon>Malpighiales</taxon>
        <taxon>Salicaceae</taxon>
        <taxon>Saliceae</taxon>
        <taxon>Salix</taxon>
    </lineage>
</organism>
<evidence type="ECO:0000256" key="1">
    <source>
        <dbReference type="ARBA" id="ARBA00022723"/>
    </source>
</evidence>
<feature type="domain" description="ZF-HD dimerization-type" evidence="5">
    <location>
        <begin position="60"/>
        <end position="109"/>
    </location>
</feature>
<evidence type="ECO:0000256" key="4">
    <source>
        <dbReference type="SAM" id="MobiDB-lite"/>
    </source>
</evidence>
<evidence type="ECO:0000259" key="5">
    <source>
        <dbReference type="PROSITE" id="PS51523"/>
    </source>
</evidence>
<evidence type="ECO:0000256" key="2">
    <source>
        <dbReference type="ARBA" id="ARBA00022771"/>
    </source>
</evidence>
<comment type="caution">
    <text evidence="6">The sequence shown here is derived from an EMBL/GenBank/DDBJ whole genome shotgun (WGS) entry which is preliminary data.</text>
</comment>
<evidence type="ECO:0000256" key="3">
    <source>
        <dbReference type="ARBA" id="ARBA00022833"/>
    </source>
</evidence>
<dbReference type="PANTHER" id="PTHR31948:SF147">
    <property type="entry name" value="ZF-HD DIMERIZATION-TYPE DOMAIN-CONTAINING PROTEIN"/>
    <property type="match status" value="1"/>
</dbReference>
<accession>A0ABQ9C8Z7</accession>
<feature type="region of interest" description="Disordered" evidence="4">
    <location>
        <begin position="24"/>
        <end position="54"/>
    </location>
</feature>
<protein>
    <recommendedName>
        <fullName evidence="5">ZF-HD dimerization-type domain-containing protein</fullName>
    </recommendedName>
</protein>
<keyword evidence="3" id="KW-0862">Zinc</keyword>